<dbReference type="Proteomes" id="UP000321570">
    <property type="component" value="Unassembled WGS sequence"/>
</dbReference>
<keyword evidence="4" id="KW-0132">Cell division</keyword>
<dbReference type="InterPro" id="IPR027417">
    <property type="entry name" value="P-loop_NTPase"/>
</dbReference>
<proteinExistence type="inferred from homology"/>
<dbReference type="CDD" id="cd01364">
    <property type="entry name" value="KISc_BimC_Eg5"/>
    <property type="match status" value="1"/>
</dbReference>
<evidence type="ECO:0000259" key="17">
    <source>
        <dbReference type="PROSITE" id="PS50067"/>
    </source>
</evidence>
<dbReference type="GO" id="GO:0005876">
    <property type="term" value="C:spindle microtubule"/>
    <property type="evidence" value="ECO:0007669"/>
    <property type="project" value="TreeGrafter"/>
</dbReference>
<dbReference type="PANTHER" id="PTHR47970:SF12">
    <property type="entry name" value="KINESIN FAMILY MEMBER 11"/>
    <property type="match status" value="1"/>
</dbReference>
<name>A0A564Z8I3_HYMDI</name>
<dbReference type="InterPro" id="IPR001752">
    <property type="entry name" value="Kinesin_motor_dom"/>
</dbReference>
<evidence type="ECO:0000256" key="15">
    <source>
        <dbReference type="SAM" id="Coils"/>
    </source>
</evidence>
<keyword evidence="5" id="KW-0493">Microtubule</keyword>
<keyword evidence="9 15" id="KW-0175">Coiled coil</keyword>
<dbReference type="SUPFAM" id="SSF52540">
    <property type="entry name" value="P-loop containing nucleoside triphosphate hydrolases"/>
    <property type="match status" value="1"/>
</dbReference>
<keyword evidence="2" id="KW-0963">Cytoplasm</keyword>
<dbReference type="GO" id="GO:0008017">
    <property type="term" value="F:microtubule binding"/>
    <property type="evidence" value="ECO:0007669"/>
    <property type="project" value="InterPro"/>
</dbReference>
<dbReference type="GO" id="GO:0005634">
    <property type="term" value="C:nucleus"/>
    <property type="evidence" value="ECO:0007669"/>
    <property type="project" value="TreeGrafter"/>
</dbReference>
<evidence type="ECO:0000256" key="11">
    <source>
        <dbReference type="ARBA" id="ARBA00023212"/>
    </source>
</evidence>
<sequence length="1044" mass="116406">MPPERGGRQNIRVAVRCRPFNSREDNLGDFSIVESCKDQQIVLKDKSTSSRSYTFDRVFGPHSKQKDIYNEMVAPTVVEVLEGYNCTIFAYGQTGTGKTYTMTGERSDSLRYTWETDPTAGIVPRALNQIFSTLEAMGCDFSVRVSFLELYNEELFDLLSSGEGAVRLAIYDDSNKKGSVLVKGLREVAVHNKDEVYSILEKGLIRRQTASTQLNAQSSRSHTVFTVTVHIKESCPEEDEVFLKIGKLNLVDLAGSENIGRSGALDKRAREAGSINQSLLTLGRVITCLVDHSSHIPYRESKLTRLLQDSLGGKTKTSIIATIGPGNSSLEETISTLDYAHRAKNIQNRPEINQKLNKTQLIKGYNEELERLRRDLEATRSKTGVFVDADNYAAMTLQLKQQRTRIDDLESRREVLEADLDAALRNFELTHQELSEIRNIKGEIEYELGKANEELKATMERLEETQKRLEEEKYLRAEHQITEERLAEQTRDLISVASAFEADIEGLHGKIDRFKLLELKNRSAIQELPEGFLAENLKKPLEVVNSLEKDISMEIEQLSNQLGDACKQLQASTEENLREVDQLSSAIATIISANLNRCANGVEKLVNNHVETVTQFRLNTMDPALEVVSKLGSELQKNLNAMRQRLINENETLCKVFGDLTKKTITLLKTAEAWSSFRNAAVEESRTLSAGLKERRESKKFKANMLVKSLEEALKHAKSLIEADVDSDMKIEEALAAQCSHIRQVADREEDVVTSVTKELLTLISSANDGQKASVSTVTADLDNCVANLNTLSKSVKNAGDTLHMLAGCTSQTADECLHSSNGLGRQIKDLCTQWQSISSDANISDKNASTSFFTHTVEEAKERFTKIESTVESAMERVGDTVASVQARISAFEEIRSALIPHLPALLSNHLSETIRDYKPTGDTPTRKYLPYPKTVPRTERHSVLLTQFRQDRGRLPLVDVSNDPNAERRKGDGSSSFFISDEENAVLSCASRTSSGVGTISPKSVRLQTSVEDLPKSKKRATRKDDAQSKLETPAVKGETRI</sequence>
<keyword evidence="11" id="KW-0206">Cytoskeleton</keyword>
<accession>A0A564Z8I3</accession>
<dbReference type="PROSITE" id="PS00411">
    <property type="entry name" value="KINESIN_MOTOR_1"/>
    <property type="match status" value="1"/>
</dbReference>
<dbReference type="InterPro" id="IPR036961">
    <property type="entry name" value="Kinesin_motor_dom_sf"/>
</dbReference>
<feature type="region of interest" description="Disordered" evidence="16">
    <location>
        <begin position="958"/>
        <end position="979"/>
    </location>
</feature>
<keyword evidence="7" id="KW-0498">Mitosis</keyword>
<dbReference type="AlphaFoldDB" id="A0A564Z8I3"/>
<dbReference type="SMART" id="SM00129">
    <property type="entry name" value="KISc"/>
    <property type="match status" value="1"/>
</dbReference>
<dbReference type="PRINTS" id="PR00380">
    <property type="entry name" value="KINESINHEAVY"/>
</dbReference>
<keyword evidence="8 14" id="KW-0067">ATP-binding</keyword>
<organism evidence="18 19">
    <name type="scientific">Hymenolepis diminuta</name>
    <name type="common">Rat tapeworm</name>
    <dbReference type="NCBI Taxonomy" id="6216"/>
    <lineage>
        <taxon>Eukaryota</taxon>
        <taxon>Metazoa</taxon>
        <taxon>Spiralia</taxon>
        <taxon>Lophotrochozoa</taxon>
        <taxon>Platyhelminthes</taxon>
        <taxon>Cestoda</taxon>
        <taxon>Eucestoda</taxon>
        <taxon>Cyclophyllidea</taxon>
        <taxon>Hymenolepididae</taxon>
        <taxon>Hymenolepis</taxon>
    </lineage>
</organism>
<comment type="subcellular location">
    <subcellularLocation>
        <location evidence="1">Cytoplasm</location>
        <location evidence="1">Cytoskeleton</location>
    </subcellularLocation>
</comment>
<dbReference type="InterPro" id="IPR025901">
    <property type="entry name" value="Kinesin-assoc_MT-bd_dom"/>
</dbReference>
<evidence type="ECO:0000256" key="16">
    <source>
        <dbReference type="SAM" id="MobiDB-lite"/>
    </source>
</evidence>
<dbReference type="PANTHER" id="PTHR47970">
    <property type="entry name" value="KINESIN-LIKE PROTEIN KIF11"/>
    <property type="match status" value="1"/>
</dbReference>
<dbReference type="InterPro" id="IPR047149">
    <property type="entry name" value="KIF11-like"/>
</dbReference>
<evidence type="ECO:0000256" key="9">
    <source>
        <dbReference type="ARBA" id="ARBA00023054"/>
    </source>
</evidence>
<evidence type="ECO:0000256" key="10">
    <source>
        <dbReference type="ARBA" id="ARBA00023175"/>
    </source>
</evidence>
<reference evidence="18 19" key="1">
    <citation type="submission" date="2019-07" db="EMBL/GenBank/DDBJ databases">
        <authorList>
            <person name="Jastrzebski P J."/>
            <person name="Paukszto L."/>
            <person name="Jastrzebski P J."/>
        </authorList>
    </citation>
    <scope>NUCLEOTIDE SEQUENCE [LARGE SCALE GENOMIC DNA]</scope>
    <source>
        <strain evidence="18 19">WMS-il1</strain>
    </source>
</reference>
<feature type="domain" description="Kinesin motor" evidence="17">
    <location>
        <begin position="10"/>
        <end position="346"/>
    </location>
</feature>
<dbReference type="Pfam" id="PF00225">
    <property type="entry name" value="Kinesin"/>
    <property type="match status" value="1"/>
</dbReference>
<dbReference type="PROSITE" id="PS50067">
    <property type="entry name" value="KINESIN_MOTOR_2"/>
    <property type="match status" value="1"/>
</dbReference>
<evidence type="ECO:0000256" key="5">
    <source>
        <dbReference type="ARBA" id="ARBA00022701"/>
    </source>
</evidence>
<dbReference type="GO" id="GO:0007018">
    <property type="term" value="P:microtubule-based movement"/>
    <property type="evidence" value="ECO:0007669"/>
    <property type="project" value="InterPro"/>
</dbReference>
<protein>
    <recommendedName>
        <fullName evidence="17">Kinesin motor domain-containing protein</fullName>
    </recommendedName>
</protein>
<evidence type="ECO:0000256" key="6">
    <source>
        <dbReference type="ARBA" id="ARBA00022741"/>
    </source>
</evidence>
<gene>
    <name evidence="18" type="ORF">WMSIL1_LOCUS13669</name>
</gene>
<keyword evidence="10 14" id="KW-0505">Motor protein</keyword>
<evidence type="ECO:0000256" key="2">
    <source>
        <dbReference type="ARBA" id="ARBA00022490"/>
    </source>
</evidence>
<dbReference type="GO" id="GO:0051301">
    <property type="term" value="P:cell division"/>
    <property type="evidence" value="ECO:0007669"/>
    <property type="project" value="UniProtKB-KW"/>
</dbReference>
<feature type="binding site" evidence="14">
    <location>
        <begin position="92"/>
        <end position="99"/>
    </location>
    <ligand>
        <name>ATP</name>
        <dbReference type="ChEBI" id="CHEBI:30616"/>
    </ligand>
</feature>
<dbReference type="GO" id="GO:0090307">
    <property type="term" value="P:mitotic spindle assembly"/>
    <property type="evidence" value="ECO:0007669"/>
    <property type="project" value="TreeGrafter"/>
</dbReference>
<dbReference type="GO" id="GO:0005524">
    <property type="term" value="F:ATP binding"/>
    <property type="evidence" value="ECO:0007669"/>
    <property type="project" value="UniProtKB-UniRule"/>
</dbReference>
<keyword evidence="6 14" id="KW-0547">Nucleotide-binding</keyword>
<keyword evidence="12" id="KW-0131">Cell cycle</keyword>
<comment type="similarity">
    <text evidence="13">Belongs to the TRAFAC class myosin-kinesin ATPase superfamily. Kinesin family. KIN-5/BimC subfamily.</text>
</comment>
<evidence type="ECO:0000256" key="3">
    <source>
        <dbReference type="ARBA" id="ARBA00022553"/>
    </source>
</evidence>
<evidence type="ECO:0000256" key="7">
    <source>
        <dbReference type="ARBA" id="ARBA00022776"/>
    </source>
</evidence>
<feature type="region of interest" description="Disordered" evidence="16">
    <location>
        <begin position="1008"/>
        <end position="1044"/>
    </location>
</feature>
<evidence type="ECO:0000313" key="19">
    <source>
        <dbReference type="Proteomes" id="UP000321570"/>
    </source>
</evidence>
<evidence type="ECO:0000256" key="8">
    <source>
        <dbReference type="ARBA" id="ARBA00022840"/>
    </source>
</evidence>
<evidence type="ECO:0000256" key="13">
    <source>
        <dbReference type="ARBA" id="ARBA00034704"/>
    </source>
</evidence>
<dbReference type="InterPro" id="IPR019821">
    <property type="entry name" value="Kinesin_motor_CS"/>
</dbReference>
<dbReference type="FunFam" id="3.40.850.10:FF:000051">
    <property type="entry name" value="Kinesin-like protein bimC"/>
    <property type="match status" value="1"/>
</dbReference>
<dbReference type="Gene3D" id="3.40.850.10">
    <property type="entry name" value="Kinesin motor domain"/>
    <property type="match status" value="1"/>
</dbReference>
<dbReference type="InterPro" id="IPR047241">
    <property type="entry name" value="KIF11-like_kin_motor_dom"/>
</dbReference>
<evidence type="ECO:0000256" key="12">
    <source>
        <dbReference type="ARBA" id="ARBA00023306"/>
    </source>
</evidence>
<evidence type="ECO:0000256" key="1">
    <source>
        <dbReference type="ARBA" id="ARBA00004245"/>
    </source>
</evidence>
<evidence type="ECO:0000313" key="18">
    <source>
        <dbReference type="EMBL" id="VUZ55732.1"/>
    </source>
</evidence>
<dbReference type="GO" id="GO:0072686">
    <property type="term" value="C:mitotic spindle"/>
    <property type="evidence" value="ECO:0007669"/>
    <property type="project" value="TreeGrafter"/>
</dbReference>
<feature type="coiled-coil region" evidence="15">
    <location>
        <begin position="355"/>
        <end position="475"/>
    </location>
</feature>
<dbReference type="EMBL" id="CABIJS010000697">
    <property type="protein sequence ID" value="VUZ55732.1"/>
    <property type="molecule type" value="Genomic_DNA"/>
</dbReference>
<keyword evidence="3" id="KW-0597">Phosphoprotein</keyword>
<evidence type="ECO:0000256" key="4">
    <source>
        <dbReference type="ARBA" id="ARBA00022618"/>
    </source>
</evidence>
<keyword evidence="19" id="KW-1185">Reference proteome</keyword>
<dbReference type="Pfam" id="PF13931">
    <property type="entry name" value="Microtub_bind"/>
    <property type="match status" value="1"/>
</dbReference>
<dbReference type="GO" id="GO:0008574">
    <property type="term" value="F:plus-end-directed microtubule motor activity"/>
    <property type="evidence" value="ECO:0007669"/>
    <property type="project" value="TreeGrafter"/>
</dbReference>
<evidence type="ECO:0000256" key="14">
    <source>
        <dbReference type="PROSITE-ProRule" id="PRU00283"/>
    </source>
</evidence>
<dbReference type="GO" id="GO:0051231">
    <property type="term" value="P:spindle elongation"/>
    <property type="evidence" value="ECO:0007669"/>
    <property type="project" value="TreeGrafter"/>
</dbReference>